<dbReference type="Gene3D" id="1.10.1520.10">
    <property type="entry name" value="Ribonuclease III domain"/>
    <property type="match status" value="1"/>
</dbReference>
<dbReference type="Gene3D" id="3.30.160.20">
    <property type="match status" value="1"/>
</dbReference>
<evidence type="ECO:0000256" key="7">
    <source>
        <dbReference type="ARBA" id="ARBA00022664"/>
    </source>
</evidence>
<dbReference type="InterPro" id="IPR014720">
    <property type="entry name" value="dsRBD_dom"/>
</dbReference>
<dbReference type="GO" id="GO:0010468">
    <property type="term" value="P:regulation of gene expression"/>
    <property type="evidence" value="ECO:0007669"/>
    <property type="project" value="TreeGrafter"/>
</dbReference>
<feature type="binding site" evidence="15">
    <location>
        <position position="118"/>
    </location>
    <ligand>
        <name>Mg(2+)</name>
        <dbReference type="ChEBI" id="CHEBI:18420"/>
    </ligand>
</feature>
<keyword evidence="10 15" id="KW-0479">Metal-binding</keyword>
<keyword evidence="9 15" id="KW-0540">Nuclease</keyword>
<dbReference type="SMART" id="SM00535">
    <property type="entry name" value="RIBOc"/>
    <property type="match status" value="1"/>
</dbReference>
<evidence type="ECO:0000256" key="3">
    <source>
        <dbReference type="ARBA" id="ARBA00010183"/>
    </source>
</evidence>
<feature type="active site" evidence="15">
    <location>
        <position position="121"/>
    </location>
</feature>
<feature type="domain" description="RNase III" evidence="17">
    <location>
        <begin position="5"/>
        <end position="132"/>
    </location>
</feature>
<keyword evidence="19" id="KW-1185">Reference proteome</keyword>
<evidence type="ECO:0000313" key="18">
    <source>
        <dbReference type="EMBL" id="QSX08728.1"/>
    </source>
</evidence>
<dbReference type="PROSITE" id="PS50142">
    <property type="entry name" value="RNASE_3_2"/>
    <property type="match status" value="1"/>
</dbReference>
<dbReference type="CDD" id="cd10845">
    <property type="entry name" value="DSRM_RNAse_III_family"/>
    <property type="match status" value="1"/>
</dbReference>
<sequence length="232" mass="25942">MQLDLSKLENSIGYSFRNEKLLENALTHSSYINEKSHLKNNERLEFLGDAVLELVTSDFLYRNYPDKTEGELTKVRAKIVCTDSLAKASAKHRFGSYMNMGKGEENTGGRERKSILANTFEAIVGAVYLDGGLSPARSMILQLLEETILHAAEGNLILDYKTKLQEIAQQKPESTLEYTIEKETGPEHNKIFHVHLYYNGVVIGVGKGSNKKEAEQEAAYHGLVDLGVLYEA</sequence>
<keyword evidence="8 15" id="KW-0819">tRNA processing</keyword>
<dbReference type="FunFam" id="3.30.160.20:FF:000003">
    <property type="entry name" value="Ribonuclease 3"/>
    <property type="match status" value="1"/>
</dbReference>
<dbReference type="GO" id="GO:0046872">
    <property type="term" value="F:metal ion binding"/>
    <property type="evidence" value="ECO:0007669"/>
    <property type="project" value="UniProtKB-KW"/>
</dbReference>
<feature type="binding site" evidence="15">
    <location>
        <position position="45"/>
    </location>
    <ligand>
        <name>Mg(2+)</name>
        <dbReference type="ChEBI" id="CHEBI:18420"/>
    </ligand>
</feature>
<dbReference type="HAMAP" id="MF_00104">
    <property type="entry name" value="RNase_III"/>
    <property type="match status" value="1"/>
</dbReference>
<comment type="subcellular location">
    <subcellularLocation>
        <location evidence="2 15">Cytoplasm</location>
    </subcellularLocation>
</comment>
<dbReference type="PROSITE" id="PS00517">
    <property type="entry name" value="RNASE_3_1"/>
    <property type="match status" value="1"/>
</dbReference>
<evidence type="ECO:0000256" key="2">
    <source>
        <dbReference type="ARBA" id="ARBA00004496"/>
    </source>
</evidence>
<dbReference type="FunFam" id="1.10.1520.10:FF:000001">
    <property type="entry name" value="Ribonuclease 3"/>
    <property type="match status" value="1"/>
</dbReference>
<keyword evidence="15" id="KW-0699">rRNA-binding</keyword>
<accession>A0A974XF82</accession>
<dbReference type="GO" id="GO:0006364">
    <property type="term" value="P:rRNA processing"/>
    <property type="evidence" value="ECO:0007669"/>
    <property type="project" value="UniProtKB-UniRule"/>
</dbReference>
<dbReference type="GO" id="GO:0042802">
    <property type="term" value="F:identical protein binding"/>
    <property type="evidence" value="ECO:0007669"/>
    <property type="project" value="UniProtKB-ARBA"/>
</dbReference>
<evidence type="ECO:0000256" key="10">
    <source>
        <dbReference type="ARBA" id="ARBA00022723"/>
    </source>
</evidence>
<keyword evidence="13 15" id="KW-0460">Magnesium</keyword>
<name>A0A974XF82_9FIRM</name>
<keyword evidence="12 15" id="KW-0378">Hydrolase</keyword>
<keyword evidence="14 15" id="KW-0694">RNA-binding</keyword>
<evidence type="ECO:0000256" key="6">
    <source>
        <dbReference type="ARBA" id="ARBA00022552"/>
    </source>
</evidence>
<evidence type="ECO:0000256" key="12">
    <source>
        <dbReference type="ARBA" id="ARBA00022801"/>
    </source>
</evidence>
<dbReference type="SMART" id="SM00358">
    <property type="entry name" value="DSRM"/>
    <property type="match status" value="1"/>
</dbReference>
<dbReference type="GO" id="GO:0004525">
    <property type="term" value="F:ribonuclease III activity"/>
    <property type="evidence" value="ECO:0007669"/>
    <property type="project" value="UniProtKB-UniRule"/>
</dbReference>
<comment type="cofactor">
    <cofactor evidence="15">
        <name>Mg(2+)</name>
        <dbReference type="ChEBI" id="CHEBI:18420"/>
    </cofactor>
</comment>
<feature type="binding site" evidence="15">
    <location>
        <position position="121"/>
    </location>
    <ligand>
        <name>Mg(2+)</name>
        <dbReference type="ChEBI" id="CHEBI:18420"/>
    </ligand>
</feature>
<dbReference type="InterPro" id="IPR036389">
    <property type="entry name" value="RNase_III_sf"/>
</dbReference>
<dbReference type="InterPro" id="IPR000999">
    <property type="entry name" value="RNase_III_dom"/>
</dbReference>
<dbReference type="GO" id="GO:0006397">
    <property type="term" value="P:mRNA processing"/>
    <property type="evidence" value="ECO:0007669"/>
    <property type="project" value="UniProtKB-UniRule"/>
</dbReference>
<gene>
    <name evidence="15" type="primary">rnc</name>
    <name evidence="18" type="ORF">J0B03_01145</name>
</gene>
<dbReference type="Pfam" id="PF14622">
    <property type="entry name" value="Ribonucleas_3_3"/>
    <property type="match status" value="1"/>
</dbReference>
<dbReference type="InterPro" id="IPR011907">
    <property type="entry name" value="RNase_III"/>
</dbReference>
<evidence type="ECO:0000256" key="8">
    <source>
        <dbReference type="ARBA" id="ARBA00022694"/>
    </source>
</evidence>
<comment type="catalytic activity">
    <reaction evidence="1 15">
        <text>Endonucleolytic cleavage to 5'-phosphomonoester.</text>
        <dbReference type="EC" id="3.1.26.3"/>
    </reaction>
</comment>
<dbReference type="AlphaFoldDB" id="A0A974XF82"/>
<dbReference type="GO" id="GO:0003725">
    <property type="term" value="F:double-stranded RNA binding"/>
    <property type="evidence" value="ECO:0007669"/>
    <property type="project" value="TreeGrafter"/>
</dbReference>
<evidence type="ECO:0000313" key="19">
    <source>
        <dbReference type="Proteomes" id="UP000663499"/>
    </source>
</evidence>
<dbReference type="Proteomes" id="UP000663499">
    <property type="component" value="Chromosome"/>
</dbReference>
<dbReference type="PROSITE" id="PS50137">
    <property type="entry name" value="DS_RBD"/>
    <property type="match status" value="1"/>
</dbReference>
<reference evidence="18" key="1">
    <citation type="submission" date="2021-03" db="EMBL/GenBank/DDBJ databases">
        <title>Alkalibacter marinus sp. nov., isolated from tidal flat sediment.</title>
        <authorList>
            <person name="Namirimu T."/>
            <person name="Yang J.-A."/>
            <person name="Yang S.-H."/>
            <person name="Kim Y.-J."/>
            <person name="Kwon K.K."/>
        </authorList>
    </citation>
    <scope>NUCLEOTIDE SEQUENCE</scope>
    <source>
        <strain evidence="18">ES005</strain>
    </source>
</reference>
<keyword evidence="7 15" id="KW-0507">mRNA processing</keyword>
<dbReference type="RefSeq" id="WP_207300069.1">
    <property type="nucleotide sequence ID" value="NZ_CP071444.1"/>
</dbReference>
<comment type="similarity">
    <text evidence="3">Belongs to the ribonuclease III family.</text>
</comment>
<dbReference type="EC" id="3.1.26.3" evidence="15"/>
<dbReference type="KEGG" id="alka:J0B03_01145"/>
<organism evidence="18 19">
    <name type="scientific">Alkalibacter rhizosphaerae</name>
    <dbReference type="NCBI Taxonomy" id="2815577"/>
    <lineage>
        <taxon>Bacteria</taxon>
        <taxon>Bacillati</taxon>
        <taxon>Bacillota</taxon>
        <taxon>Clostridia</taxon>
        <taxon>Eubacteriales</taxon>
        <taxon>Eubacteriaceae</taxon>
        <taxon>Alkalibacter</taxon>
    </lineage>
</organism>
<evidence type="ECO:0000256" key="1">
    <source>
        <dbReference type="ARBA" id="ARBA00000109"/>
    </source>
</evidence>
<protein>
    <recommendedName>
        <fullName evidence="15">Ribonuclease 3</fullName>
        <ecNumber evidence="15">3.1.26.3</ecNumber>
    </recommendedName>
    <alternativeName>
        <fullName evidence="15">Ribonuclease III</fullName>
        <shortName evidence="15">RNase III</shortName>
    </alternativeName>
</protein>
<dbReference type="PANTHER" id="PTHR11207">
    <property type="entry name" value="RIBONUCLEASE III"/>
    <property type="match status" value="1"/>
</dbReference>
<dbReference type="GO" id="GO:0008033">
    <property type="term" value="P:tRNA processing"/>
    <property type="evidence" value="ECO:0007669"/>
    <property type="project" value="UniProtKB-KW"/>
</dbReference>
<dbReference type="SUPFAM" id="SSF69065">
    <property type="entry name" value="RNase III domain-like"/>
    <property type="match status" value="1"/>
</dbReference>
<comment type="function">
    <text evidence="15">Digests double-stranded RNA. Involved in the processing of primary rRNA transcript to yield the immediate precursors to the large and small rRNAs (23S and 16S). Processes some mRNAs, and tRNAs when they are encoded in the rRNA operon. Processes pre-crRNA and tracrRNA of type II CRISPR loci if present in the organism.</text>
</comment>
<dbReference type="CDD" id="cd00593">
    <property type="entry name" value="RIBOc"/>
    <property type="match status" value="1"/>
</dbReference>
<keyword evidence="6 15" id="KW-0698">rRNA processing</keyword>
<dbReference type="PANTHER" id="PTHR11207:SF0">
    <property type="entry name" value="RIBONUCLEASE 3"/>
    <property type="match status" value="1"/>
</dbReference>
<keyword evidence="11 15" id="KW-0255">Endonuclease</keyword>
<keyword evidence="5 15" id="KW-0963">Cytoplasm</keyword>
<dbReference type="GO" id="GO:0019843">
    <property type="term" value="F:rRNA binding"/>
    <property type="evidence" value="ECO:0007669"/>
    <property type="project" value="UniProtKB-KW"/>
</dbReference>
<evidence type="ECO:0000256" key="11">
    <source>
        <dbReference type="ARBA" id="ARBA00022759"/>
    </source>
</evidence>
<evidence type="ECO:0000256" key="5">
    <source>
        <dbReference type="ARBA" id="ARBA00022490"/>
    </source>
</evidence>
<comment type="subunit">
    <text evidence="4 15">Homodimer.</text>
</comment>
<dbReference type="NCBIfam" id="TIGR02191">
    <property type="entry name" value="RNaseIII"/>
    <property type="match status" value="1"/>
</dbReference>
<evidence type="ECO:0000256" key="14">
    <source>
        <dbReference type="ARBA" id="ARBA00022884"/>
    </source>
</evidence>
<dbReference type="GO" id="GO:0005737">
    <property type="term" value="C:cytoplasm"/>
    <property type="evidence" value="ECO:0007669"/>
    <property type="project" value="UniProtKB-SubCell"/>
</dbReference>
<dbReference type="EMBL" id="CP071444">
    <property type="protein sequence ID" value="QSX08728.1"/>
    <property type="molecule type" value="Genomic_DNA"/>
</dbReference>
<evidence type="ECO:0000259" key="17">
    <source>
        <dbReference type="PROSITE" id="PS50142"/>
    </source>
</evidence>
<feature type="active site" evidence="15">
    <location>
        <position position="49"/>
    </location>
</feature>
<evidence type="ECO:0000259" key="16">
    <source>
        <dbReference type="PROSITE" id="PS50137"/>
    </source>
</evidence>
<proteinExistence type="inferred from homology"/>
<dbReference type="SUPFAM" id="SSF54768">
    <property type="entry name" value="dsRNA-binding domain-like"/>
    <property type="match status" value="1"/>
</dbReference>
<feature type="domain" description="DRBM" evidence="16">
    <location>
        <begin position="159"/>
        <end position="228"/>
    </location>
</feature>
<evidence type="ECO:0000256" key="9">
    <source>
        <dbReference type="ARBA" id="ARBA00022722"/>
    </source>
</evidence>
<evidence type="ECO:0000256" key="4">
    <source>
        <dbReference type="ARBA" id="ARBA00011738"/>
    </source>
</evidence>
<evidence type="ECO:0000256" key="15">
    <source>
        <dbReference type="HAMAP-Rule" id="MF_00104"/>
    </source>
</evidence>
<evidence type="ECO:0000256" key="13">
    <source>
        <dbReference type="ARBA" id="ARBA00022842"/>
    </source>
</evidence>
<dbReference type="Pfam" id="PF00035">
    <property type="entry name" value="dsrm"/>
    <property type="match status" value="1"/>
</dbReference>